<evidence type="ECO:0000256" key="1">
    <source>
        <dbReference type="SAM" id="SignalP"/>
    </source>
</evidence>
<dbReference type="AlphaFoldDB" id="A0A3B0N025"/>
<dbReference type="EMBL" id="UIVT01000004">
    <property type="protein sequence ID" value="SVP94564.1"/>
    <property type="molecule type" value="Genomic_DNA"/>
</dbReference>
<feature type="chain" id="PRO_5036335406" evidence="1">
    <location>
        <begin position="21"/>
        <end position="332"/>
    </location>
</feature>
<sequence length="332" mass="38769">MDLVSKILLLIWCFITSIHCNINYNYQKFNNFSNFNNYKYNNYRKYNNLSFITVPINLKLYTTNVKSLNDEKTVILTEKPINAQNTDFILPSQSKAKILPFTANLVKKVDKLKYIKNKYELIKVKINELLYPKDSTPEVVKFINYKYLERFLLSFYSSITTNIKFNNTPESVAKTLEETANKQNGNKFLMTFTSFMFKDLFSKIINYYWFNKVNVSSSPKLFRISSTLMFSFFGILDSFINYKLIEPKVVLLAINNVFKQLSLLTLNNLNNVYTQDKGFVVKDNNYIFDLLGMSFGLLASHILNKFGNFKFTAVLTNLIANNLTSFYLTSFK</sequence>
<name>A0A3B0N025_THEAN</name>
<evidence type="ECO:0000313" key="2">
    <source>
        <dbReference type="EMBL" id="SVP94564.1"/>
    </source>
</evidence>
<feature type="signal peptide" evidence="1">
    <location>
        <begin position="1"/>
        <end position="20"/>
    </location>
</feature>
<organism evidence="3">
    <name type="scientific">Theileria annulata</name>
    <dbReference type="NCBI Taxonomy" id="5874"/>
    <lineage>
        <taxon>Eukaryota</taxon>
        <taxon>Sar</taxon>
        <taxon>Alveolata</taxon>
        <taxon>Apicomplexa</taxon>
        <taxon>Aconoidasida</taxon>
        <taxon>Piroplasmida</taxon>
        <taxon>Theileriidae</taxon>
        <taxon>Theileria</taxon>
    </lineage>
</organism>
<gene>
    <name evidence="2" type="ORF">TAT_000351500</name>
    <name evidence="3" type="ORF">TAV_000351400</name>
</gene>
<reference evidence="3" key="1">
    <citation type="submission" date="2018-07" db="EMBL/GenBank/DDBJ databases">
        <authorList>
            <person name="Quirk P.G."/>
            <person name="Krulwich T.A."/>
        </authorList>
    </citation>
    <scope>NUCLEOTIDE SEQUENCE</scope>
    <source>
        <strain evidence="3">Anand</strain>
    </source>
</reference>
<dbReference type="EMBL" id="UIVS01000004">
    <property type="protein sequence ID" value="SVP95354.1"/>
    <property type="molecule type" value="Genomic_DNA"/>
</dbReference>
<evidence type="ECO:0000313" key="3">
    <source>
        <dbReference type="EMBL" id="SVP95354.1"/>
    </source>
</evidence>
<protein>
    <submittedName>
        <fullName evidence="3">Uncharacterized protein</fullName>
    </submittedName>
</protein>
<proteinExistence type="predicted"/>
<keyword evidence="1" id="KW-0732">Signal</keyword>
<dbReference type="VEuPathDB" id="PiroplasmaDB:TA11005"/>
<accession>A0A3B0N025</accession>